<accession>A0A4Q1B7X5</accession>
<protein>
    <submittedName>
        <fullName evidence="2">Uncharacterized protein</fullName>
    </submittedName>
</protein>
<evidence type="ECO:0000256" key="1">
    <source>
        <dbReference type="SAM" id="MobiDB-lite"/>
    </source>
</evidence>
<evidence type="ECO:0000313" key="3">
    <source>
        <dbReference type="Proteomes" id="UP000289152"/>
    </source>
</evidence>
<feature type="region of interest" description="Disordered" evidence="1">
    <location>
        <begin position="64"/>
        <end position="84"/>
    </location>
</feature>
<evidence type="ECO:0000313" key="2">
    <source>
        <dbReference type="EMBL" id="RXK34798.1"/>
    </source>
</evidence>
<sequence>MSNLSSRHSLNGDNHMEEGIELAAWEHSSDGTGSHKVVIPTMSLDGSDSSVSLVSALMPECSVSKRGGTEQVKARDLDQTPGPSNPQLTRWIQNWLQQAASVQHTNATSDSVTTLQVLGLCPLDPENSGTSPGEIGEIQGEIGEIPGETGEM</sequence>
<name>A0A4Q1B7X5_TREME</name>
<dbReference type="EMBL" id="SDIL01000189">
    <property type="protein sequence ID" value="RXK34798.1"/>
    <property type="molecule type" value="Genomic_DNA"/>
</dbReference>
<proteinExistence type="predicted"/>
<comment type="caution">
    <text evidence="2">The sequence shown here is derived from an EMBL/GenBank/DDBJ whole genome shotgun (WGS) entry which is preliminary data.</text>
</comment>
<dbReference type="AlphaFoldDB" id="A0A4Q1B7X5"/>
<gene>
    <name evidence="2" type="ORF">M231_07944</name>
</gene>
<dbReference type="Proteomes" id="UP000289152">
    <property type="component" value="Unassembled WGS sequence"/>
</dbReference>
<keyword evidence="3" id="KW-1185">Reference proteome</keyword>
<dbReference type="InParanoid" id="A0A4Q1B7X5"/>
<organism evidence="2 3">
    <name type="scientific">Tremella mesenterica</name>
    <name type="common">Jelly fungus</name>
    <dbReference type="NCBI Taxonomy" id="5217"/>
    <lineage>
        <taxon>Eukaryota</taxon>
        <taxon>Fungi</taxon>
        <taxon>Dikarya</taxon>
        <taxon>Basidiomycota</taxon>
        <taxon>Agaricomycotina</taxon>
        <taxon>Tremellomycetes</taxon>
        <taxon>Tremellales</taxon>
        <taxon>Tremellaceae</taxon>
        <taxon>Tremella</taxon>
    </lineage>
</organism>
<reference evidence="2 3" key="1">
    <citation type="submission" date="2016-06" db="EMBL/GenBank/DDBJ databases">
        <title>Evolution of pathogenesis and genome organization in the Tremellales.</title>
        <authorList>
            <person name="Cuomo C."/>
            <person name="Litvintseva A."/>
            <person name="Heitman J."/>
            <person name="Chen Y."/>
            <person name="Sun S."/>
            <person name="Springer D."/>
            <person name="Dromer F."/>
            <person name="Young S."/>
            <person name="Zeng Q."/>
            <person name="Chapman S."/>
            <person name="Gujja S."/>
            <person name="Saif S."/>
            <person name="Birren B."/>
        </authorList>
    </citation>
    <scope>NUCLEOTIDE SEQUENCE [LARGE SCALE GENOMIC DNA]</scope>
    <source>
        <strain evidence="2 3">ATCC 28783</strain>
    </source>
</reference>